<evidence type="ECO:0000256" key="10">
    <source>
        <dbReference type="SAM" id="MobiDB-lite"/>
    </source>
</evidence>
<sequence>MASPTPHVLTSASSTEESGEEARREGGGREKEELIGKILELQNTLHDLTQRVNSVKEENSKLKSENEVLNQYIENLMATSGSFKSSDGKK</sequence>
<evidence type="ECO:0000256" key="8">
    <source>
        <dbReference type="ARBA" id="ARBA00023054"/>
    </source>
</evidence>
<dbReference type="Gene3D" id="1.20.5.170">
    <property type="match status" value="1"/>
</dbReference>
<dbReference type="GO" id="GO:0005829">
    <property type="term" value="C:cytosol"/>
    <property type="evidence" value="ECO:0007669"/>
    <property type="project" value="UniProtKB-SubCell"/>
</dbReference>
<keyword evidence="9" id="KW-0472">Membrane</keyword>
<evidence type="ECO:0000256" key="3">
    <source>
        <dbReference type="ARBA" id="ARBA00004514"/>
    </source>
</evidence>
<dbReference type="InterPro" id="IPR019357">
    <property type="entry name" value="SCOC"/>
</dbReference>
<evidence type="ECO:0000256" key="5">
    <source>
        <dbReference type="ARBA" id="ARBA00010880"/>
    </source>
</evidence>
<gene>
    <name evidence="11" type="ORF">GBAR_LOCUS24561</name>
</gene>
<evidence type="ECO:0000313" key="12">
    <source>
        <dbReference type="Proteomes" id="UP001174909"/>
    </source>
</evidence>
<comment type="function">
    <text evidence="1">Positive regulator of amino acid starvation-induced autophagy.</text>
</comment>
<evidence type="ECO:0000256" key="2">
    <source>
        <dbReference type="ARBA" id="ARBA00004255"/>
    </source>
</evidence>
<keyword evidence="8" id="KW-0175">Coiled coil</keyword>
<comment type="caution">
    <text evidence="11">The sequence shown here is derived from an EMBL/GenBank/DDBJ whole genome shotgun (WGS) entry which is preliminary data.</text>
</comment>
<evidence type="ECO:0000256" key="7">
    <source>
        <dbReference type="ARBA" id="ARBA00023034"/>
    </source>
</evidence>
<evidence type="ECO:0000256" key="4">
    <source>
        <dbReference type="ARBA" id="ARBA00004601"/>
    </source>
</evidence>
<evidence type="ECO:0000256" key="1">
    <source>
        <dbReference type="ARBA" id="ARBA00002743"/>
    </source>
</evidence>
<feature type="region of interest" description="Disordered" evidence="10">
    <location>
        <begin position="1"/>
        <end position="33"/>
    </location>
</feature>
<feature type="compositionally biased region" description="Basic and acidic residues" evidence="10">
    <location>
        <begin position="20"/>
        <end position="33"/>
    </location>
</feature>
<dbReference type="PANTHER" id="PTHR21614">
    <property type="entry name" value="SHORT COILED COIL PROTEIN"/>
    <property type="match status" value="1"/>
</dbReference>
<dbReference type="GO" id="GO:0000139">
    <property type="term" value="C:Golgi membrane"/>
    <property type="evidence" value="ECO:0007669"/>
    <property type="project" value="UniProtKB-SubCell"/>
</dbReference>
<evidence type="ECO:0000256" key="6">
    <source>
        <dbReference type="ARBA" id="ARBA00022490"/>
    </source>
</evidence>
<dbReference type="GO" id="GO:0005802">
    <property type="term" value="C:trans-Golgi network"/>
    <property type="evidence" value="ECO:0007669"/>
    <property type="project" value="TreeGrafter"/>
</dbReference>
<organism evidence="11 12">
    <name type="scientific">Geodia barretti</name>
    <name type="common">Barrett's horny sponge</name>
    <dbReference type="NCBI Taxonomy" id="519541"/>
    <lineage>
        <taxon>Eukaryota</taxon>
        <taxon>Metazoa</taxon>
        <taxon>Porifera</taxon>
        <taxon>Demospongiae</taxon>
        <taxon>Heteroscleromorpha</taxon>
        <taxon>Tetractinellida</taxon>
        <taxon>Astrophorina</taxon>
        <taxon>Geodiidae</taxon>
        <taxon>Geodia</taxon>
    </lineage>
</organism>
<dbReference type="PANTHER" id="PTHR21614:SF0">
    <property type="entry name" value="GEO08385P1"/>
    <property type="match status" value="1"/>
</dbReference>
<proteinExistence type="inferred from homology"/>
<dbReference type="Proteomes" id="UP001174909">
    <property type="component" value="Unassembled WGS sequence"/>
</dbReference>
<evidence type="ECO:0000313" key="11">
    <source>
        <dbReference type="EMBL" id="CAI8044245.1"/>
    </source>
</evidence>
<dbReference type="EMBL" id="CASHTH010003384">
    <property type="protein sequence ID" value="CAI8044245.1"/>
    <property type="molecule type" value="Genomic_DNA"/>
</dbReference>
<reference evidence="11" key="1">
    <citation type="submission" date="2023-03" db="EMBL/GenBank/DDBJ databases">
        <authorList>
            <person name="Steffen K."/>
            <person name="Cardenas P."/>
        </authorList>
    </citation>
    <scope>NUCLEOTIDE SEQUENCE</scope>
</reference>
<evidence type="ECO:0000256" key="9">
    <source>
        <dbReference type="ARBA" id="ARBA00023136"/>
    </source>
</evidence>
<protein>
    <submittedName>
        <fullName evidence="11">Short coiled-coil protein B</fullName>
    </submittedName>
</protein>
<keyword evidence="12" id="KW-1185">Reference proteome</keyword>
<comment type="subcellular location">
    <subcellularLocation>
        <location evidence="3">Cytoplasm</location>
        <location evidence="3">Cytosol</location>
    </subcellularLocation>
    <subcellularLocation>
        <location evidence="2">Golgi apparatus membrane</location>
        <topology evidence="2">Peripheral membrane protein</topology>
        <orientation evidence="2">Cytoplasmic side</orientation>
    </subcellularLocation>
    <subcellularLocation>
        <location evidence="4">Golgi apparatus</location>
        <location evidence="4">trans-Golgi network</location>
    </subcellularLocation>
</comment>
<dbReference type="Pfam" id="PF10224">
    <property type="entry name" value="DUF2205"/>
    <property type="match status" value="1"/>
</dbReference>
<dbReference type="AlphaFoldDB" id="A0AA35XAG7"/>
<accession>A0AA35XAG7</accession>
<keyword evidence="7" id="KW-0333">Golgi apparatus</keyword>
<comment type="similarity">
    <text evidence="5">Belongs to the SCOC family.</text>
</comment>
<name>A0AA35XAG7_GEOBA</name>
<keyword evidence="6" id="KW-0963">Cytoplasm</keyword>